<evidence type="ECO:0000313" key="1">
    <source>
        <dbReference type="EMBL" id="KAL0960083.1"/>
    </source>
</evidence>
<name>A0ABR3JXQ5_9AGAR</name>
<proteinExistence type="predicted"/>
<accession>A0ABR3JXQ5</accession>
<reference evidence="2" key="1">
    <citation type="submission" date="2024-06" db="EMBL/GenBank/DDBJ databases">
        <title>Multi-omics analyses provide insights into the biosynthesis of the anticancer antibiotic pleurotin in Hohenbuehelia grisea.</title>
        <authorList>
            <person name="Weaver J.A."/>
            <person name="Alberti F."/>
        </authorList>
    </citation>
    <scope>NUCLEOTIDE SEQUENCE [LARGE SCALE GENOMIC DNA]</scope>
    <source>
        <strain evidence="2">T-177</strain>
    </source>
</reference>
<dbReference type="Proteomes" id="UP001556367">
    <property type="component" value="Unassembled WGS sequence"/>
</dbReference>
<dbReference type="EMBL" id="JASNQZ010000002">
    <property type="protein sequence ID" value="KAL0960083.1"/>
    <property type="molecule type" value="Genomic_DNA"/>
</dbReference>
<evidence type="ECO:0008006" key="3">
    <source>
        <dbReference type="Google" id="ProtNLM"/>
    </source>
</evidence>
<keyword evidence="2" id="KW-1185">Reference proteome</keyword>
<gene>
    <name evidence="1" type="ORF">HGRIS_011728</name>
</gene>
<sequence length="321" mass="36443">MSPSTNPFPNLPLDVERLILECAAEHDRAMALQLACLSKRVEQWIEPIIYRRVSIEYRWQAEAFLRTIESSSKPASFFANYVKAVCFAYGIKFPQATKILATCPNISSLACWIEPTQHSVETEDEDAPKTDYLNVVKLSRTVSAAHIRPRRLSVTLSHLLCTPDPDFTASLLSNVTHLDIYQGSQYFQDWSWTGFGELNNLTHVSFDLSVSSPLETVHHFLARCPKSVQLCLVQFTTRDSMIDSIEEFFSLEQRVQKMIAGDVDPRIVVGTTEPLKEGSKFAGSVVVRPYEEVVKDWSYTPDGQNDAWMEAEEIQCRRVKI</sequence>
<organism evidence="1 2">
    <name type="scientific">Hohenbuehelia grisea</name>
    <dbReference type="NCBI Taxonomy" id="104357"/>
    <lineage>
        <taxon>Eukaryota</taxon>
        <taxon>Fungi</taxon>
        <taxon>Dikarya</taxon>
        <taxon>Basidiomycota</taxon>
        <taxon>Agaricomycotina</taxon>
        <taxon>Agaricomycetes</taxon>
        <taxon>Agaricomycetidae</taxon>
        <taxon>Agaricales</taxon>
        <taxon>Pleurotineae</taxon>
        <taxon>Pleurotaceae</taxon>
        <taxon>Hohenbuehelia</taxon>
    </lineage>
</organism>
<protein>
    <recommendedName>
        <fullName evidence="3">F-box domain-containing protein</fullName>
    </recommendedName>
</protein>
<comment type="caution">
    <text evidence="1">The sequence shown here is derived from an EMBL/GenBank/DDBJ whole genome shotgun (WGS) entry which is preliminary data.</text>
</comment>
<evidence type="ECO:0000313" key="2">
    <source>
        <dbReference type="Proteomes" id="UP001556367"/>
    </source>
</evidence>